<accession>A0A8S0W505</accession>
<proteinExistence type="predicted"/>
<keyword evidence="2" id="KW-1185">Reference proteome</keyword>
<protein>
    <submittedName>
        <fullName evidence="1">Uncharacterized protein</fullName>
    </submittedName>
</protein>
<evidence type="ECO:0000313" key="2">
    <source>
        <dbReference type="Proteomes" id="UP000467700"/>
    </source>
</evidence>
<dbReference type="AlphaFoldDB" id="A0A8S0W505"/>
<comment type="caution">
    <text evidence="1">The sequence shown here is derived from an EMBL/GenBank/DDBJ whole genome shotgun (WGS) entry which is preliminary data.</text>
</comment>
<name>A0A8S0W505_CYCAE</name>
<reference evidence="1 2" key="1">
    <citation type="submission" date="2020-01" db="EMBL/GenBank/DDBJ databases">
        <authorList>
            <person name="Gupta K D."/>
        </authorList>
    </citation>
    <scope>NUCLEOTIDE SEQUENCE [LARGE SCALE GENOMIC DNA]</scope>
</reference>
<dbReference type="EMBL" id="CACVBS010000037">
    <property type="protein sequence ID" value="CAA7262754.1"/>
    <property type="molecule type" value="Genomic_DNA"/>
</dbReference>
<dbReference type="Proteomes" id="UP000467700">
    <property type="component" value="Unassembled WGS sequence"/>
</dbReference>
<organism evidence="1 2">
    <name type="scientific">Cyclocybe aegerita</name>
    <name type="common">Black poplar mushroom</name>
    <name type="synonym">Agrocybe aegerita</name>
    <dbReference type="NCBI Taxonomy" id="1973307"/>
    <lineage>
        <taxon>Eukaryota</taxon>
        <taxon>Fungi</taxon>
        <taxon>Dikarya</taxon>
        <taxon>Basidiomycota</taxon>
        <taxon>Agaricomycotina</taxon>
        <taxon>Agaricomycetes</taxon>
        <taxon>Agaricomycetidae</taxon>
        <taxon>Agaricales</taxon>
        <taxon>Agaricineae</taxon>
        <taxon>Bolbitiaceae</taxon>
        <taxon>Cyclocybe</taxon>
    </lineage>
</organism>
<gene>
    <name evidence="1" type="ORF">AAE3_LOCUS5141</name>
</gene>
<evidence type="ECO:0000313" key="1">
    <source>
        <dbReference type="EMBL" id="CAA7262754.1"/>
    </source>
</evidence>
<sequence>MEDERDAWRQSEGLPPLDDKADVGEVGILPGCYALKVGIPGFGYTSIWLRAEYIRIFNVCEEYFAKITGRQAKKDSSRRPPSFVISGQPGIGKTLWLYYAARRFAAERRAFIWVHGNGCYLYTEEGVFEVPDNWQDSDFIPGIPIWTLIDSTSGKDTLRAFTASQIYFVVCLASTTRDRRMKHTIPFRLTMNPWEDAVLEKYDRLGPIPRICIDFIPYQLEDYERTLNKILKYHITPSTLESILTEPEPTADGIGQYLFLLARAEVDNMLRCVVTPISPYIEAALISALREADLKELIRVYHRFKAWPDLYCGVVPLFFAALVQGALASNFFTHGFDPMEFGPIAPTKNGPSSTRWFYRQQICGQSGDSEDDESVLLANMGNTRFIKYPDVGLDEVQPDRFYSLEPSTKHGVQFFIVSEGNLYLYQFPSGTDANRHPISLALPFTSTPEGLPPRGNWRMVFAVPESEIPFEFTILHPPQLDNIGIYADIFDTNY</sequence>
<dbReference type="OrthoDB" id="2340858at2759"/>